<dbReference type="Proteomes" id="UP001178507">
    <property type="component" value="Unassembled WGS sequence"/>
</dbReference>
<name>A0AA36IS53_9DINO</name>
<gene>
    <name evidence="1" type="ORF">EVOR1521_LOCUS17128</name>
</gene>
<keyword evidence="2" id="KW-1185">Reference proteome</keyword>
<proteinExistence type="predicted"/>
<evidence type="ECO:0000313" key="2">
    <source>
        <dbReference type="Proteomes" id="UP001178507"/>
    </source>
</evidence>
<organism evidence="1 2">
    <name type="scientific">Effrenium voratum</name>
    <dbReference type="NCBI Taxonomy" id="2562239"/>
    <lineage>
        <taxon>Eukaryota</taxon>
        <taxon>Sar</taxon>
        <taxon>Alveolata</taxon>
        <taxon>Dinophyceae</taxon>
        <taxon>Suessiales</taxon>
        <taxon>Symbiodiniaceae</taxon>
        <taxon>Effrenium</taxon>
    </lineage>
</organism>
<reference evidence="1" key="1">
    <citation type="submission" date="2023-08" db="EMBL/GenBank/DDBJ databases">
        <authorList>
            <person name="Chen Y."/>
            <person name="Shah S."/>
            <person name="Dougan E. K."/>
            <person name="Thang M."/>
            <person name="Chan C."/>
        </authorList>
    </citation>
    <scope>NUCLEOTIDE SEQUENCE</scope>
</reference>
<dbReference type="EMBL" id="CAUJNA010002225">
    <property type="protein sequence ID" value="CAJ1391877.1"/>
    <property type="molecule type" value="Genomic_DNA"/>
</dbReference>
<comment type="caution">
    <text evidence="1">The sequence shown here is derived from an EMBL/GenBank/DDBJ whole genome shotgun (WGS) entry which is preliminary data.</text>
</comment>
<protein>
    <submittedName>
        <fullName evidence="1">Uncharacterized protein</fullName>
    </submittedName>
</protein>
<dbReference type="AlphaFoldDB" id="A0AA36IS53"/>
<sequence length="289" mass="31429">MAGRLKLQFELEAPMWRLEAANPAAGSKLPCTLRLTLPPGYPGGGGGGYGGAGDFDAEVAAPGSLGREAMKVVSRHAYCRLCEMRSKGAVRGMVDWVQSTELHELAAASFRPRELRGGLVRAFVRYHHVQSTMKRSYMNLWALELGVTALLSAGQPAMLLAIGPEGQLKAFLDRAMKVVHWGPTPSRLVASSSVKPGEMESAPAGQACWRLLRSSPAQCGQALVTTAGTAWTSLAWQRSWAAFTGRRPGSCRCWPRAPSPIRTAGWKRPWTAAGSAMRRRRRSWRREGC</sequence>
<accession>A0AA36IS53</accession>
<evidence type="ECO:0000313" key="1">
    <source>
        <dbReference type="EMBL" id="CAJ1391877.1"/>
    </source>
</evidence>